<dbReference type="RefSeq" id="WP_008704220.1">
    <property type="nucleotide sequence ID" value="NZ_ANOG01000828.1"/>
</dbReference>
<dbReference type="OrthoDB" id="9773828at2"/>
<keyword evidence="3" id="KW-1185">Reference proteome</keyword>
<reference evidence="2 3" key="1">
    <citation type="journal article" date="2013" name="Mar. Genomics">
        <title>Expression of sulfatases in Rhodopirellula baltica and the diversity of sulfatases in the genus Rhodopirellula.</title>
        <authorList>
            <person name="Wegner C.E."/>
            <person name="Richter-Heitmann T."/>
            <person name="Klindworth A."/>
            <person name="Klockow C."/>
            <person name="Richter M."/>
            <person name="Achstetter T."/>
            <person name="Glockner F.O."/>
            <person name="Harder J."/>
        </authorList>
    </citation>
    <scope>NUCLEOTIDE SEQUENCE [LARGE SCALE GENOMIC DNA]</scope>
    <source>
        <strain evidence="2 3">SM1</strain>
    </source>
</reference>
<organism evidence="2 3">
    <name type="scientific">Rhodopirellula maiorica SM1</name>
    <dbReference type="NCBI Taxonomy" id="1265738"/>
    <lineage>
        <taxon>Bacteria</taxon>
        <taxon>Pseudomonadati</taxon>
        <taxon>Planctomycetota</taxon>
        <taxon>Planctomycetia</taxon>
        <taxon>Pirellulales</taxon>
        <taxon>Pirellulaceae</taxon>
        <taxon>Novipirellula</taxon>
    </lineage>
</organism>
<evidence type="ECO:0000313" key="3">
    <source>
        <dbReference type="Proteomes" id="UP000011991"/>
    </source>
</evidence>
<dbReference type="SUPFAM" id="SSF51430">
    <property type="entry name" value="NAD(P)-linked oxidoreductase"/>
    <property type="match status" value="1"/>
</dbReference>
<dbReference type="InterPro" id="IPR023210">
    <property type="entry name" value="NADP_OxRdtase_dom"/>
</dbReference>
<dbReference type="AlphaFoldDB" id="M5RCQ9"/>
<evidence type="ECO:0000313" key="2">
    <source>
        <dbReference type="EMBL" id="EMI17268.1"/>
    </source>
</evidence>
<feature type="domain" description="NADP-dependent oxidoreductase" evidence="1">
    <location>
        <begin position="5"/>
        <end position="69"/>
    </location>
</feature>
<accession>M5RCQ9</accession>
<sequence length="78" mass="8438">MKQKFTAINSIAKRHGIDIKTASLQFAEAPSMVSAIIPGARTAQQVKENIASMKVQIPADFWSELKAKNLIAQEAPTG</sequence>
<dbReference type="Proteomes" id="UP000011991">
    <property type="component" value="Unassembled WGS sequence"/>
</dbReference>
<dbReference type="EMBL" id="ANOG01000828">
    <property type="protein sequence ID" value="EMI17268.1"/>
    <property type="molecule type" value="Genomic_DNA"/>
</dbReference>
<comment type="caution">
    <text evidence="2">The sequence shown here is derived from an EMBL/GenBank/DDBJ whole genome shotgun (WGS) entry which is preliminary data.</text>
</comment>
<name>M5RCQ9_9BACT</name>
<dbReference type="Pfam" id="PF00248">
    <property type="entry name" value="Aldo_ket_red"/>
    <property type="match status" value="1"/>
</dbReference>
<gene>
    <name evidence="2" type="ORF">RMSM_05801</name>
</gene>
<dbReference type="PATRIC" id="fig|1265738.3.peg.5797"/>
<proteinExistence type="predicted"/>
<protein>
    <submittedName>
        <fullName evidence="2">Pyridoxal 4-dehydrogenase</fullName>
    </submittedName>
</protein>
<evidence type="ECO:0000259" key="1">
    <source>
        <dbReference type="Pfam" id="PF00248"/>
    </source>
</evidence>
<dbReference type="Gene3D" id="3.20.20.100">
    <property type="entry name" value="NADP-dependent oxidoreductase domain"/>
    <property type="match status" value="1"/>
</dbReference>
<dbReference type="InterPro" id="IPR036812">
    <property type="entry name" value="NAD(P)_OxRdtase_dom_sf"/>
</dbReference>